<dbReference type="InterPro" id="IPR022800">
    <property type="entry name" value="Spt4/RpoE2_Znf"/>
</dbReference>
<evidence type="ECO:0000256" key="6">
    <source>
        <dbReference type="ARBA" id="ARBA00023242"/>
    </source>
</evidence>
<proteinExistence type="inferred from homology"/>
<evidence type="ECO:0000256" key="3">
    <source>
        <dbReference type="ARBA" id="ARBA00010464"/>
    </source>
</evidence>
<reference evidence="10" key="1">
    <citation type="submission" date="2021-10" db="EMBL/GenBank/DDBJ databases">
        <title>De novo Genome Assembly of Clathrus columnatus (Basidiomycota, Fungi) Using Illumina and Nanopore Sequence Data.</title>
        <authorList>
            <person name="Ogiso-Tanaka E."/>
            <person name="Itagaki H."/>
            <person name="Hosoya T."/>
            <person name="Hosaka K."/>
        </authorList>
    </citation>
    <scope>NUCLEOTIDE SEQUENCE</scope>
    <source>
        <strain evidence="10">MO-923</strain>
    </source>
</reference>
<evidence type="ECO:0000256" key="1">
    <source>
        <dbReference type="ARBA" id="ARBA00004123"/>
    </source>
</evidence>
<dbReference type="Gene3D" id="3.30.40.210">
    <property type="match status" value="1"/>
</dbReference>
<comment type="subcellular location">
    <subcellularLocation>
        <location evidence="2">Chromosome</location>
        <location evidence="2">Centromere</location>
    </subcellularLocation>
    <subcellularLocation>
        <location evidence="1 8">Nucleus</location>
    </subcellularLocation>
</comment>
<dbReference type="GO" id="GO:0008270">
    <property type="term" value="F:zinc ion binding"/>
    <property type="evidence" value="ECO:0007669"/>
    <property type="project" value="InterPro"/>
</dbReference>
<evidence type="ECO:0000256" key="4">
    <source>
        <dbReference type="ARBA" id="ARBA00020182"/>
    </source>
</evidence>
<keyword evidence="6 8" id="KW-0539">Nucleus</keyword>
<evidence type="ECO:0000313" key="10">
    <source>
        <dbReference type="EMBL" id="GJJ07794.1"/>
    </source>
</evidence>
<evidence type="ECO:0000256" key="7">
    <source>
        <dbReference type="ARBA" id="ARBA00023328"/>
    </source>
</evidence>
<dbReference type="GO" id="GO:0140673">
    <property type="term" value="P:transcription elongation-coupled chromatin remodeling"/>
    <property type="evidence" value="ECO:0007669"/>
    <property type="project" value="InterPro"/>
</dbReference>
<dbReference type="EMBL" id="BPWL01000002">
    <property type="protein sequence ID" value="GJJ07794.1"/>
    <property type="molecule type" value="Genomic_DNA"/>
</dbReference>
<dbReference type="SMART" id="SM01389">
    <property type="entry name" value="Spt4"/>
    <property type="match status" value="1"/>
</dbReference>
<name>A0AAV5A4V2_9AGAM</name>
<protein>
    <recommendedName>
        <fullName evidence="4 8">Transcription elongation factor SPT4</fullName>
    </recommendedName>
</protein>
<dbReference type="GO" id="GO:0032044">
    <property type="term" value="C:DSIF complex"/>
    <property type="evidence" value="ECO:0007669"/>
    <property type="project" value="TreeGrafter"/>
</dbReference>
<dbReference type="GO" id="GO:0000775">
    <property type="term" value="C:chromosome, centromeric region"/>
    <property type="evidence" value="ECO:0007669"/>
    <property type="project" value="UniProtKB-SubCell"/>
</dbReference>
<evidence type="ECO:0000256" key="5">
    <source>
        <dbReference type="ARBA" id="ARBA00023163"/>
    </source>
</evidence>
<dbReference type="InterPro" id="IPR009287">
    <property type="entry name" value="Spt4"/>
</dbReference>
<keyword evidence="5 8" id="KW-0804">Transcription</keyword>
<dbReference type="GO" id="GO:0000993">
    <property type="term" value="F:RNA polymerase II complex binding"/>
    <property type="evidence" value="ECO:0007669"/>
    <property type="project" value="TreeGrafter"/>
</dbReference>
<dbReference type="Proteomes" id="UP001050691">
    <property type="component" value="Unassembled WGS sequence"/>
</dbReference>
<dbReference type="GO" id="GO:0006355">
    <property type="term" value="P:regulation of DNA-templated transcription"/>
    <property type="evidence" value="ECO:0007669"/>
    <property type="project" value="InterPro"/>
</dbReference>
<evidence type="ECO:0000256" key="8">
    <source>
        <dbReference type="PIRNR" id="PIRNR025023"/>
    </source>
</evidence>
<evidence type="ECO:0000256" key="2">
    <source>
        <dbReference type="ARBA" id="ARBA00004584"/>
    </source>
</evidence>
<dbReference type="AlphaFoldDB" id="A0AAV5A4V2"/>
<gene>
    <name evidence="10" type="ORF">Clacol_001999</name>
</gene>
<feature type="domain" description="Spt4/RpoE2 zinc finger" evidence="9">
    <location>
        <begin position="16"/>
        <end position="93"/>
    </location>
</feature>
<sequence>MAEATAPIPTHRSRQLRACLLCSIVQTPADFKRHGCPNCESVLQLKSNPDRILTCTSGQFNGVIAIVDPENSWVARWQRTSKYVRGMYAARVAGRVPEDVEDDITAQGFSYRPRDETGD</sequence>
<dbReference type="PANTHER" id="PTHR12882">
    <property type="entry name" value="SUPPRESSOR OF TY 4"/>
    <property type="match status" value="1"/>
</dbReference>
<dbReference type="SUPFAM" id="SSF63393">
    <property type="entry name" value="RNA polymerase subunits"/>
    <property type="match status" value="1"/>
</dbReference>
<keyword evidence="11" id="KW-1185">Reference proteome</keyword>
<keyword evidence="7" id="KW-0137">Centromere</keyword>
<evidence type="ECO:0000259" key="9">
    <source>
        <dbReference type="SMART" id="SM01389"/>
    </source>
</evidence>
<dbReference type="InterPro" id="IPR038510">
    <property type="entry name" value="Spt4_sf"/>
</dbReference>
<comment type="caution">
    <text evidence="10">The sequence shown here is derived from an EMBL/GenBank/DDBJ whole genome shotgun (WGS) entry which is preliminary data.</text>
</comment>
<dbReference type="InterPro" id="IPR029040">
    <property type="entry name" value="RPABC4/Spt4"/>
</dbReference>
<organism evidence="10 11">
    <name type="scientific">Clathrus columnatus</name>
    <dbReference type="NCBI Taxonomy" id="1419009"/>
    <lineage>
        <taxon>Eukaryota</taxon>
        <taxon>Fungi</taxon>
        <taxon>Dikarya</taxon>
        <taxon>Basidiomycota</taxon>
        <taxon>Agaricomycotina</taxon>
        <taxon>Agaricomycetes</taxon>
        <taxon>Phallomycetidae</taxon>
        <taxon>Phallales</taxon>
        <taxon>Clathraceae</taxon>
        <taxon>Clathrus</taxon>
    </lineage>
</organism>
<evidence type="ECO:0000313" key="11">
    <source>
        <dbReference type="Proteomes" id="UP001050691"/>
    </source>
</evidence>
<dbReference type="Pfam" id="PF06093">
    <property type="entry name" value="Spt4"/>
    <property type="match status" value="1"/>
</dbReference>
<dbReference type="PIRSF" id="PIRSF025023">
    <property type="entry name" value="Spt4"/>
    <property type="match status" value="1"/>
</dbReference>
<dbReference type="PANTHER" id="PTHR12882:SF1">
    <property type="entry name" value="TRANSCRIPTION ELONGATION FACTOR SPT4"/>
    <property type="match status" value="1"/>
</dbReference>
<comment type="similarity">
    <text evidence="3 8">Belongs to the SPT4 family.</text>
</comment>
<accession>A0AAV5A4V2</accession>
<comment type="function">
    <text evidence="8">The SPT4-SPT5 complex mediates both activation and inhibition of transcription elongation, and plays a role in pre-mRNA processing. This complex seems to be important for the stability of the RNA polymerase II elongation machinery on the chromatin template but not for the inherent ability of this machinery to translocate down the gene.</text>
</comment>
<dbReference type="CDD" id="cd07973">
    <property type="entry name" value="Spt4"/>
    <property type="match status" value="1"/>
</dbReference>